<evidence type="ECO:0000259" key="1">
    <source>
        <dbReference type="Pfam" id="PF19307"/>
    </source>
</evidence>
<organism evidence="2 3">
    <name type="scientific">Skermania pinensis</name>
    <dbReference type="NCBI Taxonomy" id="39122"/>
    <lineage>
        <taxon>Bacteria</taxon>
        <taxon>Bacillati</taxon>
        <taxon>Actinomycetota</taxon>
        <taxon>Actinomycetes</taxon>
        <taxon>Mycobacteriales</taxon>
        <taxon>Gordoniaceae</taxon>
        <taxon>Skermania</taxon>
    </lineage>
</organism>
<proteinExistence type="predicted"/>
<protein>
    <recommendedName>
        <fullName evidence="1">Type 2A encapsulin shell protein SrpI-like domain-containing protein</fullName>
    </recommendedName>
</protein>
<feature type="domain" description="Type 2A encapsulin shell protein SrpI-like" evidence="1">
    <location>
        <begin position="62"/>
        <end position="308"/>
    </location>
</feature>
<dbReference type="InterPro" id="IPR045641">
    <property type="entry name" value="SrpI-like"/>
</dbReference>
<name>A0ABX8SFI3_9ACTN</name>
<reference evidence="2" key="1">
    <citation type="submission" date="2021-07" db="EMBL/GenBank/DDBJ databases">
        <title>Candidatus Kaistella beijingensis sp. nov. isolated from a municipal wastewater treatment plant is involved in sludge foaming.</title>
        <authorList>
            <person name="Song Y."/>
            <person name="Liu S.-J."/>
        </authorList>
    </citation>
    <scope>NUCLEOTIDE SEQUENCE</scope>
    <source>
        <strain evidence="2">DSM 43998</strain>
    </source>
</reference>
<accession>A0ABX8SFI3</accession>
<gene>
    <name evidence="2" type="ORF">KV203_07530</name>
</gene>
<evidence type="ECO:0000313" key="3">
    <source>
        <dbReference type="Proteomes" id="UP000887023"/>
    </source>
</evidence>
<sequence length="314" mass="34265">MSGPQEYPTSLGTAGARTLATVTKTVPQMRAITPRWLIRMLPWVDLAAGTYRVNRRAVDPGRPGNKHGEVAIEIASGHLGEATLPTTFADYDPGPPEYELAVAQTRVRVHTRVADLFDEPMDQTEQQLRLARAALAERQEYELLHDPGFGLLHHVHDTQRVAGSGPPDPDQLDELLSRRRKSRFFLAHPRTIAAFHRECTRRGLYPGTTTVAGSTLTTWRGVPLLPTDKLPIGAEQTGSVLVLRTGAADHGVVGLRPAVLPDQVAPGWSVRSAGIDERAVRTWLVSVYFAAARLVPDALGMLTGVDVGVRHERG</sequence>
<keyword evidence="3" id="KW-1185">Reference proteome</keyword>
<dbReference type="EMBL" id="CP079105">
    <property type="protein sequence ID" value="QXQ15180.1"/>
    <property type="molecule type" value="Genomic_DNA"/>
</dbReference>
<dbReference type="RefSeq" id="WP_066471893.1">
    <property type="nucleotide sequence ID" value="NZ_CBCRUZ010000019.1"/>
</dbReference>
<dbReference type="Pfam" id="PF19307">
    <property type="entry name" value="SrpI-like"/>
    <property type="match status" value="1"/>
</dbReference>
<dbReference type="Proteomes" id="UP000887023">
    <property type="component" value="Chromosome"/>
</dbReference>
<evidence type="ECO:0000313" key="2">
    <source>
        <dbReference type="EMBL" id="QXQ15180.1"/>
    </source>
</evidence>